<dbReference type="InterPro" id="IPR018060">
    <property type="entry name" value="HTH_AraC"/>
</dbReference>
<gene>
    <name evidence="6" type="ORF">GGR16_003305</name>
</gene>
<dbReference type="PANTHER" id="PTHR43436:SF1">
    <property type="entry name" value="TRANSCRIPTIONAL REGULATORY PROTEIN"/>
    <property type="match status" value="1"/>
</dbReference>
<dbReference type="Gene3D" id="1.10.10.60">
    <property type="entry name" value="Homeodomain-like"/>
    <property type="match status" value="2"/>
</dbReference>
<reference evidence="6 7" key="1">
    <citation type="submission" date="2020-08" db="EMBL/GenBank/DDBJ databases">
        <title>Genomic Encyclopedia of Type Strains, Phase IV (KMG-IV): sequencing the most valuable type-strain genomes for metagenomic binning, comparative biology and taxonomic classification.</title>
        <authorList>
            <person name="Goeker M."/>
        </authorList>
    </citation>
    <scope>NUCLEOTIDE SEQUENCE [LARGE SCALE GENOMIC DNA]</scope>
    <source>
        <strain evidence="6 7">DSM 103737</strain>
    </source>
</reference>
<dbReference type="InterPro" id="IPR009057">
    <property type="entry name" value="Homeodomain-like_sf"/>
</dbReference>
<dbReference type="RefSeq" id="WP_183317269.1">
    <property type="nucleotide sequence ID" value="NZ_JACIEN010000004.1"/>
</dbReference>
<evidence type="ECO:0000259" key="5">
    <source>
        <dbReference type="PROSITE" id="PS01124"/>
    </source>
</evidence>
<protein>
    <submittedName>
        <fullName evidence="6">AraC-like DNA-binding protein</fullName>
    </submittedName>
</protein>
<dbReference type="SUPFAM" id="SSF46689">
    <property type="entry name" value="Homeodomain-like"/>
    <property type="match status" value="2"/>
</dbReference>
<evidence type="ECO:0000256" key="2">
    <source>
        <dbReference type="ARBA" id="ARBA00023125"/>
    </source>
</evidence>
<organism evidence="6 7">
    <name type="scientific">Chelatococcus caeni</name>
    <dbReference type="NCBI Taxonomy" id="1348468"/>
    <lineage>
        <taxon>Bacteria</taxon>
        <taxon>Pseudomonadati</taxon>
        <taxon>Pseudomonadota</taxon>
        <taxon>Alphaproteobacteria</taxon>
        <taxon>Hyphomicrobiales</taxon>
        <taxon>Chelatococcaceae</taxon>
        <taxon>Chelatococcus</taxon>
    </lineage>
</organism>
<dbReference type="Pfam" id="PF12833">
    <property type="entry name" value="HTH_18"/>
    <property type="match status" value="1"/>
</dbReference>
<proteinExistence type="predicted"/>
<sequence length="309" mass="33503">MTQTAPALITRCIAIADERKAGSAPVPAGLDGVSVVRAHAPAEIEPRLYHPMVCLVLQGAKEIVHRDHAVRFAAGETAIVSHDLVTRARIVSATAAAPYVAVASEIDLDLLRALHAEIEPAAIEDARAAAVAAGTADRTVVDVMARLLDLADKPLEQRVLLPLVRRELHFRVLLSRHGGMLRQLARADSRASRIAKAIAHIRRHWSAPIRTQELAAIAGMSPSSFHEHFKAVTATSPVQYQKSLRLIEARRRLVETGEPVSAVAFAVGYESPTQFSRDYRRAYGTAPRAERGPRTHRSGPAIASPAPRF</sequence>
<feature type="region of interest" description="Disordered" evidence="4">
    <location>
        <begin position="285"/>
        <end position="309"/>
    </location>
</feature>
<dbReference type="Proteomes" id="UP000577362">
    <property type="component" value="Unassembled WGS sequence"/>
</dbReference>
<evidence type="ECO:0000256" key="1">
    <source>
        <dbReference type="ARBA" id="ARBA00023015"/>
    </source>
</evidence>
<accession>A0A840C3Q2</accession>
<feature type="domain" description="HTH araC/xylS-type" evidence="5">
    <location>
        <begin position="195"/>
        <end position="293"/>
    </location>
</feature>
<dbReference type="GO" id="GO:0003700">
    <property type="term" value="F:DNA-binding transcription factor activity"/>
    <property type="evidence" value="ECO:0007669"/>
    <property type="project" value="InterPro"/>
</dbReference>
<keyword evidence="2 6" id="KW-0238">DNA-binding</keyword>
<dbReference type="InterPro" id="IPR018062">
    <property type="entry name" value="HTH_AraC-typ_CS"/>
</dbReference>
<dbReference type="SMART" id="SM00342">
    <property type="entry name" value="HTH_ARAC"/>
    <property type="match status" value="1"/>
</dbReference>
<dbReference type="PROSITE" id="PS01124">
    <property type="entry name" value="HTH_ARAC_FAMILY_2"/>
    <property type="match status" value="1"/>
</dbReference>
<dbReference type="GO" id="GO:0043565">
    <property type="term" value="F:sequence-specific DNA binding"/>
    <property type="evidence" value="ECO:0007669"/>
    <property type="project" value="InterPro"/>
</dbReference>
<keyword evidence="1" id="KW-0805">Transcription regulation</keyword>
<evidence type="ECO:0000313" key="6">
    <source>
        <dbReference type="EMBL" id="MBB4018258.1"/>
    </source>
</evidence>
<evidence type="ECO:0000256" key="3">
    <source>
        <dbReference type="ARBA" id="ARBA00023163"/>
    </source>
</evidence>
<dbReference type="PANTHER" id="PTHR43436">
    <property type="entry name" value="ARAC-FAMILY TRANSCRIPTIONAL REGULATOR"/>
    <property type="match status" value="1"/>
</dbReference>
<comment type="caution">
    <text evidence="6">The sequence shown here is derived from an EMBL/GenBank/DDBJ whole genome shotgun (WGS) entry which is preliminary data.</text>
</comment>
<dbReference type="PROSITE" id="PS00041">
    <property type="entry name" value="HTH_ARAC_FAMILY_1"/>
    <property type="match status" value="1"/>
</dbReference>
<name>A0A840C3Q2_9HYPH</name>
<dbReference type="AlphaFoldDB" id="A0A840C3Q2"/>
<keyword evidence="7" id="KW-1185">Reference proteome</keyword>
<keyword evidence="3" id="KW-0804">Transcription</keyword>
<evidence type="ECO:0000256" key="4">
    <source>
        <dbReference type="SAM" id="MobiDB-lite"/>
    </source>
</evidence>
<dbReference type="EMBL" id="JACIEN010000004">
    <property type="protein sequence ID" value="MBB4018258.1"/>
    <property type="molecule type" value="Genomic_DNA"/>
</dbReference>
<dbReference type="InterPro" id="IPR009594">
    <property type="entry name" value="Tscrpt_reg_HTH_AraC_N"/>
</dbReference>
<dbReference type="Pfam" id="PF06719">
    <property type="entry name" value="AraC_N"/>
    <property type="match status" value="1"/>
</dbReference>
<evidence type="ECO:0000313" key="7">
    <source>
        <dbReference type="Proteomes" id="UP000577362"/>
    </source>
</evidence>